<evidence type="ECO:0000256" key="2">
    <source>
        <dbReference type="SAM" id="Phobius"/>
    </source>
</evidence>
<accession>A0ABQ1EJE0</accession>
<keyword evidence="2" id="KW-0812">Transmembrane</keyword>
<dbReference type="Proteomes" id="UP000677853">
    <property type="component" value="Unassembled WGS sequence"/>
</dbReference>
<comment type="caution">
    <text evidence="3">The sequence shown here is derived from an EMBL/GenBank/DDBJ whole genome shotgun (WGS) entry which is preliminary data.</text>
</comment>
<evidence type="ECO:0008006" key="5">
    <source>
        <dbReference type="Google" id="ProtNLM"/>
    </source>
</evidence>
<keyword evidence="1" id="KW-0175">Coiled coil</keyword>
<protein>
    <recommendedName>
        <fullName evidence="5">Effector</fullName>
    </recommendedName>
</protein>
<evidence type="ECO:0000313" key="3">
    <source>
        <dbReference type="EMBL" id="GFZ75276.1"/>
    </source>
</evidence>
<dbReference type="EMBL" id="BMZZ01000004">
    <property type="protein sequence ID" value="GFZ75276.1"/>
    <property type="molecule type" value="Genomic_DNA"/>
</dbReference>
<organism evidence="3 4">
    <name type="scientific">Hydrangea phyllody phytoplasma</name>
    <dbReference type="NCBI Taxonomy" id="238673"/>
    <lineage>
        <taxon>Bacteria</taxon>
        <taxon>Bacillati</taxon>
        <taxon>Mycoplasmatota</taxon>
        <taxon>Mollicutes</taxon>
        <taxon>Acholeplasmatales</taxon>
        <taxon>Acholeplasmataceae</taxon>
        <taxon>Candidatus Phytoplasma</taxon>
        <taxon>16SrI (Aster yellows group)</taxon>
    </lineage>
</organism>
<proteinExistence type="predicted"/>
<reference evidence="3 4" key="1">
    <citation type="journal article" date="2021" name="J. Gen. Plant Pathol.">
        <title>Enrichment of phytoplasma genome DNA through a methyl-CpG binding domain-mediated method for efficient genome sequencing.</title>
        <authorList>
            <person name="Nijo T."/>
            <person name="Iwabuchi N."/>
            <person name="Tokuda R."/>
            <person name="Suzuki T."/>
            <person name="Matsumoto O."/>
            <person name="Miyazaki A."/>
            <person name="Maejima K."/>
            <person name="Oshima K."/>
            <person name="Namba S."/>
            <person name="Yamaji Y."/>
        </authorList>
    </citation>
    <scope>NUCLEOTIDE SEQUENCE [LARGE SCALE GENOMIC DNA]</scope>
    <source>
        <strain evidence="3 4">HP</strain>
    </source>
</reference>
<feature type="coiled-coil region" evidence="1">
    <location>
        <begin position="56"/>
        <end position="104"/>
    </location>
</feature>
<evidence type="ECO:0000313" key="4">
    <source>
        <dbReference type="Proteomes" id="UP000677853"/>
    </source>
</evidence>
<dbReference type="RefSeq" id="WP_212775435.1">
    <property type="nucleotide sequence ID" value="NZ_BMZZ01000004.1"/>
</dbReference>
<evidence type="ECO:0000256" key="1">
    <source>
        <dbReference type="SAM" id="Coils"/>
    </source>
</evidence>
<keyword evidence="2" id="KW-0472">Membrane</keyword>
<gene>
    <name evidence="3" type="ORF">HPP_2340</name>
</gene>
<name>A0ABQ1EJE0_9MOLU</name>
<keyword evidence="4" id="KW-1185">Reference proteome</keyword>
<feature type="transmembrane region" description="Helical" evidence="2">
    <location>
        <begin position="12"/>
        <end position="32"/>
    </location>
</feature>
<keyword evidence="2" id="KW-1133">Transmembrane helix</keyword>
<sequence length="321" mass="37981">MNTAFLKKYKKHFIQLLITIIVVIVLSFFIYFKYIKAENDTSTAPSMSANVSVKTNTTKEEQMKNLKEEIRNIKQEIQQNDENLEETQQQQEQIDKNFQSEKNLKDPELDFLYQGQDLSNFKTFQLPDNDLSLTIKDNLIKIQTNYLIKKKEYEKAKHYYQKDNKQYEILQKQTLKLHYKYVLTVKELELLSLEIELLNGDEKAYKIKLVTQEQCKVNYLKELDKIAQEKTQEMLNEEICLEELTGSKHNCKIQEGYFSEAIKQLKELKDFVQKHHNNLSENEKITDFLQITNTVKENIEKVLNKNIIKNVTGNTQTVETE</sequence>